<dbReference type="Gene3D" id="1.10.287.110">
    <property type="entry name" value="DnaJ domain"/>
    <property type="match status" value="1"/>
</dbReference>
<reference evidence="3 4" key="1">
    <citation type="journal article" date="2013" name="Genome Announc.">
        <title>Draft Genome Sequence of 'Candidatus Halobonum tyrrellensis' Strain G22, Isolated from the Hypersaline Waters of Lake Tyrrell, Australia.</title>
        <authorList>
            <person name="Ugalde J.A."/>
            <person name="Narasingarao P."/>
            <person name="Kuo S."/>
            <person name="Podell S."/>
            <person name="Allen E.E."/>
        </authorList>
    </citation>
    <scope>NUCLEOTIDE SEQUENCE [LARGE SCALE GENOMIC DNA]</scope>
    <source>
        <strain evidence="3 4">G22</strain>
    </source>
</reference>
<dbReference type="STRING" id="1324957.K933_05973"/>
<evidence type="ECO:0000313" key="3">
    <source>
        <dbReference type="EMBL" id="ESP88973.1"/>
    </source>
</evidence>
<sequence>MSGSVRRGGEGFKTTDRQPRFVFEEWFVGLPGWLTLGVAVGLTASFGLALVFLAANRWFPDPPAETGATVDGTVRRKAEIRDYLRRIDERYAEEYELDGVRVAFYLPERSVAITFDARAYFRLKRASDAGDVDPDLFVVLCEHEMPGHQLGRRLPFEVPDVFLGADVEPDPTTAAFEALGLPPGADEDDVQRAYREQVKDVHPDQGGSREEFTRVREAYTTALDHVGDGT</sequence>
<keyword evidence="1" id="KW-1133">Transmembrane helix</keyword>
<accession>V4HFU4</accession>
<feature type="transmembrane region" description="Helical" evidence="1">
    <location>
        <begin position="33"/>
        <end position="55"/>
    </location>
</feature>
<dbReference type="eggNOG" id="arCOG02847">
    <property type="taxonomic scope" value="Archaea"/>
</dbReference>
<evidence type="ECO:0000256" key="1">
    <source>
        <dbReference type="SAM" id="Phobius"/>
    </source>
</evidence>
<dbReference type="EMBL" id="ASGZ01000020">
    <property type="protein sequence ID" value="ESP88973.1"/>
    <property type="molecule type" value="Genomic_DNA"/>
</dbReference>
<keyword evidence="1" id="KW-0812">Transmembrane</keyword>
<dbReference type="Pfam" id="PF00226">
    <property type="entry name" value="DnaJ"/>
    <property type="match status" value="1"/>
</dbReference>
<dbReference type="SMART" id="SM00271">
    <property type="entry name" value="DnaJ"/>
    <property type="match status" value="1"/>
</dbReference>
<proteinExistence type="predicted"/>
<dbReference type="CDD" id="cd06257">
    <property type="entry name" value="DnaJ"/>
    <property type="match status" value="1"/>
</dbReference>
<organism evidence="3 4">
    <name type="scientific">Candidatus Halobonum tyrrellensis G22</name>
    <dbReference type="NCBI Taxonomy" id="1324957"/>
    <lineage>
        <taxon>Archaea</taxon>
        <taxon>Methanobacteriati</taxon>
        <taxon>Methanobacteriota</taxon>
        <taxon>Stenosarchaea group</taxon>
        <taxon>Halobacteria</taxon>
        <taxon>Halobacteriales</taxon>
        <taxon>Haloferacaceae</taxon>
        <taxon>Candidatus Halobonum</taxon>
    </lineage>
</organism>
<keyword evidence="4" id="KW-1185">Reference proteome</keyword>
<gene>
    <name evidence="3" type="ORF">K933_05973</name>
</gene>
<dbReference type="PROSITE" id="PS50076">
    <property type="entry name" value="DNAJ_2"/>
    <property type="match status" value="1"/>
</dbReference>
<dbReference type="SUPFAM" id="SSF46565">
    <property type="entry name" value="Chaperone J-domain"/>
    <property type="match status" value="1"/>
</dbReference>
<dbReference type="InterPro" id="IPR001623">
    <property type="entry name" value="DnaJ_domain"/>
</dbReference>
<name>V4HFU4_9EURY</name>
<protein>
    <submittedName>
        <fullName evidence="3">Chaperone protein DnaJ</fullName>
    </submittedName>
</protein>
<feature type="domain" description="J" evidence="2">
    <location>
        <begin position="174"/>
        <end position="227"/>
    </location>
</feature>
<dbReference type="InterPro" id="IPR036869">
    <property type="entry name" value="J_dom_sf"/>
</dbReference>
<evidence type="ECO:0000313" key="4">
    <source>
        <dbReference type="Proteomes" id="UP000017840"/>
    </source>
</evidence>
<dbReference type="Proteomes" id="UP000017840">
    <property type="component" value="Unassembled WGS sequence"/>
</dbReference>
<evidence type="ECO:0000259" key="2">
    <source>
        <dbReference type="PROSITE" id="PS50076"/>
    </source>
</evidence>
<dbReference type="AlphaFoldDB" id="V4HFU4"/>
<keyword evidence="1" id="KW-0472">Membrane</keyword>
<comment type="caution">
    <text evidence="3">The sequence shown here is derived from an EMBL/GenBank/DDBJ whole genome shotgun (WGS) entry which is preliminary data.</text>
</comment>
<dbReference type="PATRIC" id="fig|1324957.4.peg.1211"/>